<feature type="domain" description="NAD-dependent epimerase/dehydratase" evidence="1">
    <location>
        <begin position="3"/>
        <end position="212"/>
    </location>
</feature>
<protein>
    <submittedName>
        <fullName evidence="2">Aurachin B dehydrogenase</fullName>
    </submittedName>
</protein>
<dbReference type="PANTHER" id="PTHR48079:SF6">
    <property type="entry name" value="NAD(P)-BINDING DOMAIN-CONTAINING PROTEIN-RELATED"/>
    <property type="match status" value="1"/>
</dbReference>
<evidence type="ECO:0000259" key="1">
    <source>
        <dbReference type="Pfam" id="PF01370"/>
    </source>
</evidence>
<dbReference type="GO" id="GO:0004029">
    <property type="term" value="F:aldehyde dehydrogenase (NAD+) activity"/>
    <property type="evidence" value="ECO:0007669"/>
    <property type="project" value="TreeGrafter"/>
</dbReference>
<name>A0A7V8FVW2_9BURK</name>
<accession>A0A7V8FVW2</accession>
<dbReference type="SUPFAM" id="SSF51735">
    <property type="entry name" value="NAD(P)-binding Rossmann-fold domains"/>
    <property type="match status" value="1"/>
</dbReference>
<dbReference type="InterPro" id="IPR001509">
    <property type="entry name" value="Epimerase_deHydtase"/>
</dbReference>
<reference evidence="3" key="1">
    <citation type="journal article" date="2020" name="MBio">
        <title>Horizontal gene transfer to a defensive symbiont with a reduced genome amongst a multipartite beetle microbiome.</title>
        <authorList>
            <person name="Waterworth S.C."/>
            <person name="Florez L.V."/>
            <person name="Rees E.R."/>
            <person name="Hertweck C."/>
            <person name="Kaltenpoth M."/>
            <person name="Kwan J.C."/>
        </authorList>
    </citation>
    <scope>NUCLEOTIDE SEQUENCE [LARGE SCALE GENOMIC DNA]</scope>
</reference>
<dbReference type="CDD" id="cd05262">
    <property type="entry name" value="SDR_a7"/>
    <property type="match status" value="1"/>
</dbReference>
<dbReference type="GO" id="GO:0005737">
    <property type="term" value="C:cytoplasm"/>
    <property type="evidence" value="ECO:0007669"/>
    <property type="project" value="TreeGrafter"/>
</dbReference>
<sequence length="300" mass="31467">MRIFVTGATGFVGSAVVNELLQAGHEVTGLARSDNGAAQLSAAGAQVHRGALEDLDSLRRGVEAADGVIHTAFIHDFSKFKENCEIDRGVVGALSAALAGSARPLIVTSGTALLAGPALATEERRAGASASLPRVASEEAVDAAAGQGVNVSALRLPPSVHGAGDHGFVPMLIKLARDKGVSAYIGEGANRWPAVHRLDAARLYRLALEYGSNPHRRWHAAAEEGVRFREIAEAIGRGLKLPVVSVAPEEAAAHFGWFAHFAAVDNLCSSAYTRRLVEWEPRQPGLLADIENAASGYFGD</sequence>
<dbReference type="EMBL" id="WNDX01000076">
    <property type="protein sequence ID" value="KAF1042711.1"/>
    <property type="molecule type" value="Genomic_DNA"/>
</dbReference>
<organism evidence="2 3">
    <name type="scientific">Herbaspirillum frisingense</name>
    <dbReference type="NCBI Taxonomy" id="92645"/>
    <lineage>
        <taxon>Bacteria</taxon>
        <taxon>Pseudomonadati</taxon>
        <taxon>Pseudomonadota</taxon>
        <taxon>Betaproteobacteria</taxon>
        <taxon>Burkholderiales</taxon>
        <taxon>Oxalobacteraceae</taxon>
        <taxon>Herbaspirillum</taxon>
    </lineage>
</organism>
<dbReference type="InterPro" id="IPR036291">
    <property type="entry name" value="NAD(P)-bd_dom_sf"/>
</dbReference>
<dbReference type="Gene3D" id="3.40.50.720">
    <property type="entry name" value="NAD(P)-binding Rossmann-like Domain"/>
    <property type="match status" value="1"/>
</dbReference>
<gene>
    <name evidence="2" type="primary">auaH_2</name>
    <name evidence="2" type="ORF">GAK35_02572</name>
</gene>
<proteinExistence type="predicted"/>
<evidence type="ECO:0000313" key="2">
    <source>
        <dbReference type="EMBL" id="KAF1042711.1"/>
    </source>
</evidence>
<dbReference type="InterPro" id="IPR051783">
    <property type="entry name" value="NAD(P)-dependent_oxidoreduct"/>
</dbReference>
<dbReference type="Pfam" id="PF01370">
    <property type="entry name" value="Epimerase"/>
    <property type="match status" value="1"/>
</dbReference>
<comment type="caution">
    <text evidence="2">The sequence shown here is derived from an EMBL/GenBank/DDBJ whole genome shotgun (WGS) entry which is preliminary data.</text>
</comment>
<evidence type="ECO:0000313" key="3">
    <source>
        <dbReference type="Proteomes" id="UP000462435"/>
    </source>
</evidence>
<dbReference type="AlphaFoldDB" id="A0A7V8FVW2"/>
<dbReference type="Proteomes" id="UP000462435">
    <property type="component" value="Unassembled WGS sequence"/>
</dbReference>
<dbReference type="PANTHER" id="PTHR48079">
    <property type="entry name" value="PROTEIN YEEZ"/>
    <property type="match status" value="1"/>
</dbReference>